<dbReference type="PANTHER" id="PTHR30471">
    <property type="entry name" value="DNA REPAIR PROTEIN RADC"/>
    <property type="match status" value="1"/>
</dbReference>
<dbReference type="SUPFAM" id="SSF47781">
    <property type="entry name" value="RuvA domain 2-like"/>
    <property type="match status" value="1"/>
</dbReference>
<dbReference type="Gene3D" id="3.40.140.10">
    <property type="entry name" value="Cytidine Deaminase, domain 2"/>
    <property type="match status" value="1"/>
</dbReference>
<protein>
    <submittedName>
        <fullName evidence="8">RadC-like JAB domain-containing protein</fullName>
    </submittedName>
</protein>
<dbReference type="GO" id="GO:0046872">
    <property type="term" value="F:metal ion binding"/>
    <property type="evidence" value="ECO:0007669"/>
    <property type="project" value="UniProtKB-KW"/>
</dbReference>
<feature type="domain" description="MPN" evidence="7">
    <location>
        <begin position="111"/>
        <end position="233"/>
    </location>
</feature>
<dbReference type="GO" id="GO:0006508">
    <property type="term" value="P:proteolysis"/>
    <property type="evidence" value="ECO:0007669"/>
    <property type="project" value="UniProtKB-KW"/>
</dbReference>
<comment type="caution">
    <text evidence="8">The sequence shown here is derived from an EMBL/GenBank/DDBJ whole genome shotgun (WGS) entry which is preliminary data.</text>
</comment>
<dbReference type="PANTHER" id="PTHR30471:SF3">
    <property type="entry name" value="UPF0758 PROTEIN YEES-RELATED"/>
    <property type="match status" value="1"/>
</dbReference>
<dbReference type="InterPro" id="IPR025657">
    <property type="entry name" value="RadC_JAB"/>
</dbReference>
<reference evidence="8" key="1">
    <citation type="submission" date="2023-02" db="EMBL/GenBank/DDBJ databases">
        <title>Host association and intracellularity evolved multiple times independently in the Rickettsiales.</title>
        <authorList>
            <person name="Castelli M."/>
            <person name="Nardi T."/>
            <person name="Gammuto L."/>
            <person name="Bellinzona G."/>
            <person name="Sabaneyeva E."/>
            <person name="Potekhin A."/>
            <person name="Serra V."/>
            <person name="Petroni G."/>
            <person name="Sassera D."/>
        </authorList>
    </citation>
    <scope>NUCLEOTIDE SEQUENCE</scope>
    <source>
        <strain evidence="8">USBL-36I1</strain>
    </source>
</reference>
<dbReference type="NCBIfam" id="TIGR00608">
    <property type="entry name" value="radc"/>
    <property type="match status" value="1"/>
</dbReference>
<keyword evidence="4" id="KW-0862">Zinc</keyword>
<dbReference type="InterPro" id="IPR001405">
    <property type="entry name" value="UPF0758"/>
</dbReference>
<evidence type="ECO:0000256" key="4">
    <source>
        <dbReference type="ARBA" id="ARBA00022833"/>
    </source>
</evidence>
<sequence length="233" mass="26640">MHNKDNDISILEHKGHRERLKERFRKSKGKGFSDYEILELALFYVIARRDTKILSKLLLKRFNSLSGVFFAERSELSTVNGIGEATIDYLHLIADIVIRVCLPIETEKINILSDWVTVLRYCQLTMGSKTREVFRVLFLNKKNTLIADEFFDIGTVDRITIYPREIARYSLIHGAIAIIMVHNHPSGDSSPSKEDVIMTQKVVDALASINVVVHDHIIVSKNSHFSFRSANLI</sequence>
<evidence type="ECO:0000256" key="5">
    <source>
        <dbReference type="ARBA" id="ARBA00023049"/>
    </source>
</evidence>
<dbReference type="InterPro" id="IPR020891">
    <property type="entry name" value="UPF0758_CS"/>
</dbReference>
<evidence type="ECO:0000313" key="9">
    <source>
        <dbReference type="Proteomes" id="UP001289135"/>
    </source>
</evidence>
<dbReference type="InterPro" id="IPR010994">
    <property type="entry name" value="RuvA_2-like"/>
</dbReference>
<dbReference type="NCBIfam" id="NF000642">
    <property type="entry name" value="PRK00024.1"/>
    <property type="match status" value="1"/>
</dbReference>
<organism evidence="8 9">
    <name type="scientific">Lyticum sinuosum</name>
    <dbReference type="NCBI Taxonomy" id="1332059"/>
    <lineage>
        <taxon>Bacteria</taxon>
        <taxon>Pseudomonadati</taxon>
        <taxon>Pseudomonadota</taxon>
        <taxon>Alphaproteobacteria</taxon>
        <taxon>Rickettsiales</taxon>
        <taxon>Lyticum</taxon>
    </lineage>
</organism>
<evidence type="ECO:0000256" key="3">
    <source>
        <dbReference type="ARBA" id="ARBA00022801"/>
    </source>
</evidence>
<proteinExistence type="inferred from homology"/>
<accession>A0AAE4VJW2</accession>
<keyword evidence="5" id="KW-0482">Metalloprotease</keyword>
<evidence type="ECO:0000256" key="2">
    <source>
        <dbReference type="ARBA" id="ARBA00022723"/>
    </source>
</evidence>
<dbReference type="AlphaFoldDB" id="A0AAE4VJW2"/>
<keyword evidence="3" id="KW-0378">Hydrolase</keyword>
<keyword evidence="2" id="KW-0479">Metal-binding</keyword>
<keyword evidence="9" id="KW-1185">Reference proteome</keyword>
<evidence type="ECO:0000256" key="6">
    <source>
        <dbReference type="RuleBase" id="RU003797"/>
    </source>
</evidence>
<name>A0AAE4VJW2_9RICK</name>
<dbReference type="CDD" id="cd08071">
    <property type="entry name" value="MPN_DUF2466"/>
    <property type="match status" value="1"/>
</dbReference>
<dbReference type="EMBL" id="JARGYU010000001">
    <property type="protein sequence ID" value="MDZ5761112.1"/>
    <property type="molecule type" value="Genomic_DNA"/>
</dbReference>
<dbReference type="Pfam" id="PF04002">
    <property type="entry name" value="RadC"/>
    <property type="match status" value="1"/>
</dbReference>
<dbReference type="Proteomes" id="UP001289135">
    <property type="component" value="Unassembled WGS sequence"/>
</dbReference>
<evidence type="ECO:0000313" key="8">
    <source>
        <dbReference type="EMBL" id="MDZ5761112.1"/>
    </source>
</evidence>
<dbReference type="GO" id="GO:0008237">
    <property type="term" value="F:metallopeptidase activity"/>
    <property type="evidence" value="ECO:0007669"/>
    <property type="project" value="UniProtKB-KW"/>
</dbReference>
<gene>
    <name evidence="8" type="ORF">Lyticum_00277</name>
</gene>
<dbReference type="InterPro" id="IPR037518">
    <property type="entry name" value="MPN"/>
</dbReference>
<comment type="similarity">
    <text evidence="6">Belongs to the UPF0758 family.</text>
</comment>
<dbReference type="PROSITE" id="PS01302">
    <property type="entry name" value="UPF0758"/>
    <property type="match status" value="1"/>
</dbReference>
<evidence type="ECO:0000256" key="1">
    <source>
        <dbReference type="ARBA" id="ARBA00022670"/>
    </source>
</evidence>
<evidence type="ECO:0000259" key="7">
    <source>
        <dbReference type="PROSITE" id="PS50249"/>
    </source>
</evidence>
<keyword evidence="1" id="KW-0645">Protease</keyword>
<dbReference type="RefSeq" id="WP_322498539.1">
    <property type="nucleotide sequence ID" value="NZ_JARGYU010000001.1"/>
</dbReference>
<dbReference type="PROSITE" id="PS50249">
    <property type="entry name" value="MPN"/>
    <property type="match status" value="1"/>
</dbReference>